<keyword evidence="2" id="KW-1185">Reference proteome</keyword>
<name>A0ACC2KAP0_PERAE</name>
<sequence>MGKENSKICALFVTSLMVIFVVPFSHGLTNGQDVYAINSFYVALGSPPLPGWVSTGGDPCAEGWQGVQCVGSNISTIVINGANLGGQLGDQLMNFSSIVTIDLSNNQIGGSIPNNLPTTIKTFFLSANQFTGSIPDSLSTLTLLSAMSLNDNLLTGELPDAFQSLTGLINFDLSSNNLSGQLPRSLQSLSALTTLHVQNNQLTGTLDVLQDLPLKDLNIENNLFLGPVPEKMLNIPNFKRDGNPLNTTVASSPSPLTSPPSSSEGPTASATPGKSANGPSSQDGSQSKRSRKSRKTILIVAFVAIGVIVCIVGVLLVAMLLIRCCEKQSKLERTTMRPEAGGYKGTKEKPKGNNSLIEHTAETKKVPVLQEVVQKPMKESQIDTVGMEKVSQKPSEQREMDMARMGVIAPTPPAEKVTVNAIGPAELPRDLSLPTSFTVGSLQQYTNSFAPENLIGVGMLGSVFRAELPDGQLLAVKKLDSSVPQGEESFLNLVSNISKLQHANVVKLVGYCVEHKQQLLVYEYCGGGTLNDIIHSGDELNQKLTWNARIQIALGAARALEYLHEVCQPPVVHRNFKSANLLLDNELLTVRASDCGLASLISSGSVRQLSGNILSSLGYGAPEFIQSGAYTLKSDVYSYGVVMLELLTGRKSHDSSRPRGEQHLARWAINHLHDIASLSRMVDPSLNGGYLEKSLSQFADIISICIQSQPEFRPPMSEIVQSLLRMMPREPISRRSNHDSSSN</sequence>
<gene>
    <name evidence="1" type="ORF">MRB53_014332</name>
</gene>
<proteinExistence type="predicted"/>
<evidence type="ECO:0000313" key="1">
    <source>
        <dbReference type="EMBL" id="KAJ8618146.1"/>
    </source>
</evidence>
<protein>
    <submittedName>
        <fullName evidence="1">Uncharacterized protein</fullName>
    </submittedName>
</protein>
<accession>A0ACC2KAP0</accession>
<dbReference type="Proteomes" id="UP001234297">
    <property type="component" value="Chromosome 4"/>
</dbReference>
<comment type="caution">
    <text evidence="1">The sequence shown here is derived from an EMBL/GenBank/DDBJ whole genome shotgun (WGS) entry which is preliminary data.</text>
</comment>
<organism evidence="1 2">
    <name type="scientific">Persea americana</name>
    <name type="common">Avocado</name>
    <dbReference type="NCBI Taxonomy" id="3435"/>
    <lineage>
        <taxon>Eukaryota</taxon>
        <taxon>Viridiplantae</taxon>
        <taxon>Streptophyta</taxon>
        <taxon>Embryophyta</taxon>
        <taxon>Tracheophyta</taxon>
        <taxon>Spermatophyta</taxon>
        <taxon>Magnoliopsida</taxon>
        <taxon>Magnoliidae</taxon>
        <taxon>Laurales</taxon>
        <taxon>Lauraceae</taxon>
        <taxon>Persea</taxon>
    </lineage>
</organism>
<reference evidence="1 2" key="1">
    <citation type="journal article" date="2022" name="Hortic Res">
        <title>A haplotype resolved chromosomal level avocado genome allows analysis of novel avocado genes.</title>
        <authorList>
            <person name="Nath O."/>
            <person name="Fletcher S.J."/>
            <person name="Hayward A."/>
            <person name="Shaw L.M."/>
            <person name="Masouleh A.K."/>
            <person name="Furtado A."/>
            <person name="Henry R.J."/>
            <person name="Mitter N."/>
        </authorList>
    </citation>
    <scope>NUCLEOTIDE SEQUENCE [LARGE SCALE GENOMIC DNA]</scope>
    <source>
        <strain evidence="2">cv. Hass</strain>
    </source>
</reference>
<evidence type="ECO:0000313" key="2">
    <source>
        <dbReference type="Proteomes" id="UP001234297"/>
    </source>
</evidence>
<dbReference type="EMBL" id="CM056812">
    <property type="protein sequence ID" value="KAJ8618146.1"/>
    <property type="molecule type" value="Genomic_DNA"/>
</dbReference>